<comment type="caution">
    <text evidence="2">The sequence shown here is derived from an EMBL/GenBank/DDBJ whole genome shotgun (WGS) entry which is preliminary data.</text>
</comment>
<protein>
    <recommendedName>
        <fullName evidence="4">Secreted protein</fullName>
    </recommendedName>
</protein>
<keyword evidence="1" id="KW-0732">Signal</keyword>
<dbReference type="AlphaFoldDB" id="A0A9P5PY90"/>
<dbReference type="EMBL" id="JADNRY010000042">
    <property type="protein sequence ID" value="KAF9070240.1"/>
    <property type="molecule type" value="Genomic_DNA"/>
</dbReference>
<feature type="signal peptide" evidence="1">
    <location>
        <begin position="1"/>
        <end position="22"/>
    </location>
</feature>
<proteinExistence type="predicted"/>
<dbReference type="OrthoDB" id="10010954at2759"/>
<organism evidence="2 3">
    <name type="scientific">Rhodocollybia butyracea</name>
    <dbReference type="NCBI Taxonomy" id="206335"/>
    <lineage>
        <taxon>Eukaryota</taxon>
        <taxon>Fungi</taxon>
        <taxon>Dikarya</taxon>
        <taxon>Basidiomycota</taxon>
        <taxon>Agaricomycotina</taxon>
        <taxon>Agaricomycetes</taxon>
        <taxon>Agaricomycetidae</taxon>
        <taxon>Agaricales</taxon>
        <taxon>Marasmiineae</taxon>
        <taxon>Omphalotaceae</taxon>
        <taxon>Rhodocollybia</taxon>
    </lineage>
</organism>
<dbReference type="Proteomes" id="UP000772434">
    <property type="component" value="Unassembled WGS sequence"/>
</dbReference>
<evidence type="ECO:0000313" key="2">
    <source>
        <dbReference type="EMBL" id="KAF9070240.1"/>
    </source>
</evidence>
<name>A0A9P5PY90_9AGAR</name>
<accession>A0A9P5PY90</accession>
<evidence type="ECO:0000256" key="1">
    <source>
        <dbReference type="SAM" id="SignalP"/>
    </source>
</evidence>
<evidence type="ECO:0000313" key="3">
    <source>
        <dbReference type="Proteomes" id="UP000772434"/>
    </source>
</evidence>
<sequence length="332" mass="36945">MLPRAPISIPIAFFQLFALTVAYRQPFEYLNAVQSLATAFTNPFAVVNGTLPSPLADDVVGRIDVTTTFVGQELNTEYLFGLFAEGASVNTTQLIGTPSSYTIQSLVVEPPVLAVSLIANIDYPTVDLSVPLQLDLFIAYDNELKIISYDAILRRWGEYLTYVIPLLVPKITEELNLTTTNVTELIALKTAVDVCQMSTQYCTGSNQQYASNDACMSFMTQLPFGQPWEGGMDNGICRYIHKNMVKYRPEVHCPHIGPTGGDMCIPRNYVQVTENMPFNQTLLAYNSSYNALDVKNVPAANQIELVKIGTETVYITTVAFVRDIFFRIIFPR</sequence>
<reference evidence="2" key="1">
    <citation type="submission" date="2020-11" db="EMBL/GenBank/DDBJ databases">
        <authorList>
            <consortium name="DOE Joint Genome Institute"/>
            <person name="Ahrendt S."/>
            <person name="Riley R."/>
            <person name="Andreopoulos W."/>
            <person name="Labutti K."/>
            <person name="Pangilinan J."/>
            <person name="Ruiz-Duenas F.J."/>
            <person name="Barrasa J.M."/>
            <person name="Sanchez-Garcia M."/>
            <person name="Camarero S."/>
            <person name="Miyauchi S."/>
            <person name="Serrano A."/>
            <person name="Linde D."/>
            <person name="Babiker R."/>
            <person name="Drula E."/>
            <person name="Ayuso-Fernandez I."/>
            <person name="Pacheco R."/>
            <person name="Padilla G."/>
            <person name="Ferreira P."/>
            <person name="Barriuso J."/>
            <person name="Kellner H."/>
            <person name="Castanera R."/>
            <person name="Alfaro M."/>
            <person name="Ramirez L."/>
            <person name="Pisabarro A.G."/>
            <person name="Kuo A."/>
            <person name="Tritt A."/>
            <person name="Lipzen A."/>
            <person name="He G."/>
            <person name="Yan M."/>
            <person name="Ng V."/>
            <person name="Cullen D."/>
            <person name="Martin F."/>
            <person name="Rosso M.-N."/>
            <person name="Henrissat B."/>
            <person name="Hibbett D."/>
            <person name="Martinez A.T."/>
            <person name="Grigoriev I.V."/>
        </authorList>
    </citation>
    <scope>NUCLEOTIDE SEQUENCE</scope>
    <source>
        <strain evidence="2">AH 40177</strain>
    </source>
</reference>
<gene>
    <name evidence="2" type="ORF">BDP27DRAFT_1220995</name>
</gene>
<evidence type="ECO:0008006" key="4">
    <source>
        <dbReference type="Google" id="ProtNLM"/>
    </source>
</evidence>
<keyword evidence="3" id="KW-1185">Reference proteome</keyword>
<feature type="chain" id="PRO_5040489866" description="Secreted protein" evidence="1">
    <location>
        <begin position="23"/>
        <end position="332"/>
    </location>
</feature>